<evidence type="ECO:0000256" key="1">
    <source>
        <dbReference type="SAM" id="MobiDB-lite"/>
    </source>
</evidence>
<keyword evidence="2" id="KW-1133">Transmembrane helix</keyword>
<name>A0A378JNE4_9GAMM</name>
<dbReference type="RefSeq" id="WP_115332419.1">
    <property type="nucleotide sequence ID" value="NZ_CAAAHP010000003.1"/>
</dbReference>
<dbReference type="EMBL" id="UGOD01000001">
    <property type="protein sequence ID" value="STX52896.1"/>
    <property type="molecule type" value="Genomic_DNA"/>
</dbReference>
<accession>A0A378JNE4</accession>
<evidence type="ECO:0000313" key="3">
    <source>
        <dbReference type="EMBL" id="STX52896.1"/>
    </source>
</evidence>
<evidence type="ECO:0008006" key="5">
    <source>
        <dbReference type="Google" id="ProtNLM"/>
    </source>
</evidence>
<gene>
    <name evidence="3" type="ORF">NCTC13316_03022</name>
</gene>
<organism evidence="3 4">
    <name type="scientific">Legionella busanensis</name>
    <dbReference type="NCBI Taxonomy" id="190655"/>
    <lineage>
        <taxon>Bacteria</taxon>
        <taxon>Pseudomonadati</taxon>
        <taxon>Pseudomonadota</taxon>
        <taxon>Gammaproteobacteria</taxon>
        <taxon>Legionellales</taxon>
        <taxon>Legionellaceae</taxon>
        <taxon>Legionella</taxon>
    </lineage>
</organism>
<proteinExistence type="predicted"/>
<reference evidence="3 4" key="1">
    <citation type="submission" date="2018-06" db="EMBL/GenBank/DDBJ databases">
        <authorList>
            <consortium name="Pathogen Informatics"/>
            <person name="Doyle S."/>
        </authorList>
    </citation>
    <scope>NUCLEOTIDE SEQUENCE [LARGE SCALE GENOMIC DNA]</scope>
    <source>
        <strain evidence="3 4">NCTC13316</strain>
    </source>
</reference>
<sequence length="219" mass="23059">MALFKFKTPEINFRNFLKNNWKSAAAIGLTVAGAVGVGLLCAFFPPAIPFIAGITVFGVAPFAGLASMSVVAASFAAAGIAAAAVVGFSAIVNAVTKISNLLDNLFRSKKTHVTDFKHEEIVTTASPFNNPALKRNSHGHDSNAANNSTLGEEEPLIRKGGRPVEITPPTTAPITKVEDLGTTNKRYGFLQETPVDAKVLTDTNVEVTSHESLVVNGPK</sequence>
<feature type="transmembrane region" description="Helical" evidence="2">
    <location>
        <begin position="50"/>
        <end position="69"/>
    </location>
</feature>
<protein>
    <recommendedName>
        <fullName evidence="5">Transmembrane protein</fullName>
    </recommendedName>
</protein>
<keyword evidence="2" id="KW-0472">Membrane</keyword>
<keyword evidence="4" id="KW-1185">Reference proteome</keyword>
<feature type="transmembrane region" description="Helical" evidence="2">
    <location>
        <begin position="24"/>
        <end position="43"/>
    </location>
</feature>
<evidence type="ECO:0000256" key="2">
    <source>
        <dbReference type="SAM" id="Phobius"/>
    </source>
</evidence>
<dbReference type="OrthoDB" id="9989278at2"/>
<dbReference type="Proteomes" id="UP000254794">
    <property type="component" value="Unassembled WGS sequence"/>
</dbReference>
<dbReference type="AlphaFoldDB" id="A0A378JNE4"/>
<feature type="region of interest" description="Disordered" evidence="1">
    <location>
        <begin position="128"/>
        <end position="172"/>
    </location>
</feature>
<keyword evidence="2" id="KW-0812">Transmembrane</keyword>
<feature type="transmembrane region" description="Helical" evidence="2">
    <location>
        <begin position="75"/>
        <end position="95"/>
    </location>
</feature>
<evidence type="ECO:0000313" key="4">
    <source>
        <dbReference type="Proteomes" id="UP000254794"/>
    </source>
</evidence>